<keyword evidence="2" id="KW-1185">Reference proteome</keyword>
<name>A0A1Y2JYV1_9PROT</name>
<proteinExistence type="predicted"/>
<gene>
    <name evidence="1" type="ORF">MAIT1_00489</name>
</gene>
<sequence length="95" mass="10658">MITGIGFYDNEVIDIAKHLARHNAEGATLIDIQRAYLRRDRLHVQTLPHQCMWFDAASDSGCANAVRYAQTLPPQRPLIEDPATLAQRLGYLDAP</sequence>
<organism evidence="1 2">
    <name type="scientific">Magnetofaba australis IT-1</name>
    <dbReference type="NCBI Taxonomy" id="1434232"/>
    <lineage>
        <taxon>Bacteria</taxon>
        <taxon>Pseudomonadati</taxon>
        <taxon>Pseudomonadota</taxon>
        <taxon>Magnetococcia</taxon>
        <taxon>Magnetococcales</taxon>
        <taxon>Magnetococcaceae</taxon>
        <taxon>Magnetofaba</taxon>
    </lineage>
</organism>
<protein>
    <submittedName>
        <fullName evidence="1">Uncharacterized protein</fullName>
    </submittedName>
</protein>
<dbReference type="Proteomes" id="UP000194003">
    <property type="component" value="Unassembled WGS sequence"/>
</dbReference>
<reference evidence="1 2" key="1">
    <citation type="journal article" date="2016" name="BMC Genomics">
        <title>Combined genomic and structural analyses of a cultured magnetotactic bacterium reveals its niche adaptation to a dynamic environment.</title>
        <authorList>
            <person name="Araujo A.C."/>
            <person name="Morillo V."/>
            <person name="Cypriano J."/>
            <person name="Teixeira L.C."/>
            <person name="Leao P."/>
            <person name="Lyra S."/>
            <person name="Almeida L.G."/>
            <person name="Bazylinski D.A."/>
            <person name="Vasconcellos A.T."/>
            <person name="Abreu F."/>
            <person name="Lins U."/>
        </authorList>
    </citation>
    <scope>NUCLEOTIDE SEQUENCE [LARGE SCALE GENOMIC DNA]</scope>
    <source>
        <strain evidence="1 2">IT-1</strain>
    </source>
</reference>
<evidence type="ECO:0000313" key="1">
    <source>
        <dbReference type="EMBL" id="OSM00069.1"/>
    </source>
</evidence>
<comment type="caution">
    <text evidence="1">The sequence shown here is derived from an EMBL/GenBank/DDBJ whole genome shotgun (WGS) entry which is preliminary data.</text>
</comment>
<dbReference type="EMBL" id="LVJN01000021">
    <property type="protein sequence ID" value="OSM00069.1"/>
    <property type="molecule type" value="Genomic_DNA"/>
</dbReference>
<accession>A0A1Y2JYV1</accession>
<dbReference type="AlphaFoldDB" id="A0A1Y2JYV1"/>
<dbReference type="STRING" id="1434232.MAIT1_00489"/>
<evidence type="ECO:0000313" key="2">
    <source>
        <dbReference type="Proteomes" id="UP000194003"/>
    </source>
</evidence>